<sequence>MWAFFSRRARLWLITVLVAPLASLVLGRLGTALERRKGPSTLSRGLQSGSRLLDRRRSKARAKAKHRA</sequence>
<reference evidence="2 3" key="1">
    <citation type="submission" date="2019-06" db="EMBL/GenBank/DDBJ databases">
        <title>Sequencing the genomes of 1000 actinobacteria strains.</title>
        <authorList>
            <person name="Klenk H.-P."/>
        </authorList>
    </citation>
    <scope>NUCLEOTIDE SEQUENCE [LARGE SCALE GENOMIC DNA]</scope>
    <source>
        <strain evidence="2 3">DSM 21776</strain>
    </source>
</reference>
<protein>
    <submittedName>
        <fullName evidence="2">Uncharacterized protein</fullName>
    </submittedName>
</protein>
<gene>
    <name evidence="2" type="ORF">FHX52_2311</name>
</gene>
<dbReference type="OrthoDB" id="4871678at2"/>
<dbReference type="AlphaFoldDB" id="A0A543PNH2"/>
<feature type="compositionally biased region" description="Basic residues" evidence="1">
    <location>
        <begin position="54"/>
        <end position="68"/>
    </location>
</feature>
<accession>A0A543PNH2</accession>
<feature type="region of interest" description="Disordered" evidence="1">
    <location>
        <begin position="38"/>
        <end position="68"/>
    </location>
</feature>
<dbReference type="RefSeq" id="WP_141822232.1">
    <property type="nucleotide sequence ID" value="NZ_BAAAQC010000010.1"/>
</dbReference>
<dbReference type="EMBL" id="VFQF01000002">
    <property type="protein sequence ID" value="TQN45613.1"/>
    <property type="molecule type" value="Genomic_DNA"/>
</dbReference>
<feature type="compositionally biased region" description="Low complexity" evidence="1">
    <location>
        <begin position="40"/>
        <end position="51"/>
    </location>
</feature>
<dbReference type="Proteomes" id="UP000320085">
    <property type="component" value="Unassembled WGS sequence"/>
</dbReference>
<name>A0A543PNH2_9MICO</name>
<proteinExistence type="predicted"/>
<organism evidence="2 3">
    <name type="scientific">Humibacillus xanthopallidus</name>
    <dbReference type="NCBI Taxonomy" id="412689"/>
    <lineage>
        <taxon>Bacteria</taxon>
        <taxon>Bacillati</taxon>
        <taxon>Actinomycetota</taxon>
        <taxon>Actinomycetes</taxon>
        <taxon>Micrococcales</taxon>
        <taxon>Intrasporangiaceae</taxon>
        <taxon>Humibacillus</taxon>
    </lineage>
</organism>
<evidence type="ECO:0000313" key="3">
    <source>
        <dbReference type="Proteomes" id="UP000320085"/>
    </source>
</evidence>
<comment type="caution">
    <text evidence="2">The sequence shown here is derived from an EMBL/GenBank/DDBJ whole genome shotgun (WGS) entry which is preliminary data.</text>
</comment>
<evidence type="ECO:0000256" key="1">
    <source>
        <dbReference type="SAM" id="MobiDB-lite"/>
    </source>
</evidence>
<evidence type="ECO:0000313" key="2">
    <source>
        <dbReference type="EMBL" id="TQN45613.1"/>
    </source>
</evidence>